<dbReference type="Gene3D" id="3.90.550.10">
    <property type="entry name" value="Spore Coat Polysaccharide Biosynthesis Protein SpsA, Chain A"/>
    <property type="match status" value="1"/>
</dbReference>
<evidence type="ECO:0000259" key="1">
    <source>
        <dbReference type="Pfam" id="PF00535"/>
    </source>
</evidence>
<dbReference type="InterPro" id="IPR001173">
    <property type="entry name" value="Glyco_trans_2-like"/>
</dbReference>
<gene>
    <name evidence="2" type="ORF">COW81_03345</name>
</gene>
<reference evidence="2 3" key="1">
    <citation type="submission" date="2017-09" db="EMBL/GenBank/DDBJ databases">
        <title>Depth-based differentiation of microbial function through sediment-hosted aquifers and enrichment of novel symbionts in the deep terrestrial subsurface.</title>
        <authorList>
            <person name="Probst A.J."/>
            <person name="Ladd B."/>
            <person name="Jarett J.K."/>
            <person name="Geller-Mcgrath D.E."/>
            <person name="Sieber C.M."/>
            <person name="Emerson J.B."/>
            <person name="Anantharaman K."/>
            <person name="Thomas B.C."/>
            <person name="Malmstrom R."/>
            <person name="Stieglmeier M."/>
            <person name="Klingl A."/>
            <person name="Woyke T."/>
            <person name="Ryan C.M."/>
            <person name="Banfield J.F."/>
        </authorList>
    </citation>
    <scope>NUCLEOTIDE SEQUENCE [LARGE SCALE GENOMIC DNA]</scope>
    <source>
        <strain evidence="2">CG22_combo_CG10-13_8_21_14_all_36_13</strain>
    </source>
</reference>
<dbReference type="SUPFAM" id="SSF53448">
    <property type="entry name" value="Nucleotide-diphospho-sugar transferases"/>
    <property type="match status" value="1"/>
</dbReference>
<proteinExistence type="predicted"/>
<dbReference type="PANTHER" id="PTHR48090">
    <property type="entry name" value="UNDECAPRENYL-PHOSPHATE 4-DEOXY-4-FORMAMIDO-L-ARABINOSE TRANSFERASE-RELATED"/>
    <property type="match status" value="1"/>
</dbReference>
<feature type="domain" description="Glycosyltransferase 2-like" evidence="1">
    <location>
        <begin position="10"/>
        <end position="113"/>
    </location>
</feature>
<dbReference type="InterPro" id="IPR050256">
    <property type="entry name" value="Glycosyltransferase_2"/>
</dbReference>
<name>A0A2H0DXZ7_9BACT</name>
<accession>A0A2H0DXZ7</accession>
<evidence type="ECO:0000313" key="3">
    <source>
        <dbReference type="Proteomes" id="UP000231143"/>
    </source>
</evidence>
<dbReference type="EMBL" id="PCTT01000044">
    <property type="protein sequence ID" value="PIP86871.1"/>
    <property type="molecule type" value="Genomic_DNA"/>
</dbReference>
<dbReference type="Pfam" id="PF00535">
    <property type="entry name" value="Glycos_transf_2"/>
    <property type="match status" value="1"/>
</dbReference>
<comment type="caution">
    <text evidence="2">The sequence shown here is derived from an EMBL/GenBank/DDBJ whole genome shotgun (WGS) entry which is preliminary data.</text>
</comment>
<dbReference type="CDD" id="cd04179">
    <property type="entry name" value="DPM_DPG-synthase_like"/>
    <property type="match status" value="1"/>
</dbReference>
<sequence>MFVINKKKLSIIVPAFNEEKTVGSVVERLLSVPFVNWDVEIIVVNDGSSDGTKEVLNNFKSVATVLNQEKNSGKGGAVRAGLDVALGDFAIIQDADLECSPEEIPLLLEALDDVSIEDKVAVMGSRELGLDTHKSKLIPRLGSLSITKLINILYGSSLTDTLMGYKLFPRKTFGNFKAGGFDSEMLFLCSLLRDGYEVREVPVSYDPRDKDAGKKISYRHGFIIIRKIIGFWLKGGK</sequence>
<organism evidence="2 3">
    <name type="scientific">Candidatus Campbellbacteria bacterium CG22_combo_CG10-13_8_21_14_all_36_13</name>
    <dbReference type="NCBI Taxonomy" id="1974529"/>
    <lineage>
        <taxon>Bacteria</taxon>
        <taxon>Candidatus Campbelliibacteriota</taxon>
    </lineage>
</organism>
<dbReference type="PANTHER" id="PTHR48090:SF7">
    <property type="entry name" value="RFBJ PROTEIN"/>
    <property type="match status" value="1"/>
</dbReference>
<evidence type="ECO:0000313" key="2">
    <source>
        <dbReference type="EMBL" id="PIP86871.1"/>
    </source>
</evidence>
<keyword evidence="2" id="KW-0808">Transferase</keyword>
<protein>
    <submittedName>
        <fullName evidence="2">Glycosyl transferase</fullName>
    </submittedName>
</protein>
<dbReference type="AlphaFoldDB" id="A0A2H0DXZ7"/>
<dbReference type="InterPro" id="IPR029044">
    <property type="entry name" value="Nucleotide-diphossugar_trans"/>
</dbReference>
<dbReference type="GO" id="GO:0016740">
    <property type="term" value="F:transferase activity"/>
    <property type="evidence" value="ECO:0007669"/>
    <property type="project" value="UniProtKB-KW"/>
</dbReference>
<dbReference type="Proteomes" id="UP000231143">
    <property type="component" value="Unassembled WGS sequence"/>
</dbReference>